<evidence type="ECO:0000313" key="2">
    <source>
        <dbReference type="Proteomes" id="UP001158598"/>
    </source>
</evidence>
<proteinExistence type="predicted"/>
<sequence length="38" mass="4552">MRQALMGYTSVTHIYRPVNVRRMLDALWLLCRNEEGEE</sequence>
<dbReference type="AlphaFoldDB" id="A0AA35V2G9"/>
<reference evidence="1" key="1">
    <citation type="submission" date="2023-03" db="EMBL/GenBank/DDBJ databases">
        <authorList>
            <person name="Pearce D."/>
        </authorList>
    </citation>
    <scope>NUCLEOTIDE SEQUENCE</scope>
    <source>
        <strain evidence="1">Mc</strain>
    </source>
</reference>
<dbReference type="EMBL" id="OX458332">
    <property type="protein sequence ID" value="CAI8874159.1"/>
    <property type="molecule type" value="Genomic_DNA"/>
</dbReference>
<protein>
    <submittedName>
        <fullName evidence="1">Uncharacterized protein</fullName>
    </submittedName>
</protein>
<accession>A0AA35V2G9</accession>
<name>A0AA35V2G9_METCP</name>
<gene>
    <name evidence="1" type="ORF">MCNOR_2929</name>
</gene>
<evidence type="ECO:0000313" key="1">
    <source>
        <dbReference type="EMBL" id="CAI8874159.1"/>
    </source>
</evidence>
<organism evidence="1 2">
    <name type="scientific">Methylococcus capsulatus</name>
    <dbReference type="NCBI Taxonomy" id="414"/>
    <lineage>
        <taxon>Bacteria</taxon>
        <taxon>Pseudomonadati</taxon>
        <taxon>Pseudomonadota</taxon>
        <taxon>Gammaproteobacteria</taxon>
        <taxon>Methylococcales</taxon>
        <taxon>Methylococcaceae</taxon>
        <taxon>Methylococcus</taxon>
    </lineage>
</organism>
<dbReference type="Proteomes" id="UP001158598">
    <property type="component" value="Chromosome"/>
</dbReference>